<dbReference type="GO" id="GO:0003688">
    <property type="term" value="F:DNA replication origin binding"/>
    <property type="evidence" value="ECO:0007669"/>
    <property type="project" value="InterPro"/>
</dbReference>
<dbReference type="SUPFAM" id="SSF52540">
    <property type="entry name" value="P-loop containing nucleoside triphosphate hydrolases"/>
    <property type="match status" value="1"/>
</dbReference>
<dbReference type="RefSeq" id="WP_016394621.1">
    <property type="nucleotide sequence ID" value="NZ_CP031146.1"/>
</dbReference>
<evidence type="ECO:0000313" key="3">
    <source>
        <dbReference type="Proteomes" id="UP000256503"/>
    </source>
</evidence>
<feature type="domain" description="Replication origin-binding protein" evidence="1">
    <location>
        <begin position="174"/>
        <end position="313"/>
    </location>
</feature>
<sequence>MNIAKEVTLIANTPEVFEVAAQAKDDFPSRSRLISIEGDAVRAVSAAYKTASGLYSETEGQITTCIYNMRKLDIALLIARNDDSDDAFDRAAFEVARDAFVSGKLDSKAECLAQATGRPVEACYNLIYRKLAEMTAQMDARSNLLKTEGETPASPESVRDAILANGGKYLLSLPTGYGKTSKIIEPVLQQYLDAGKKVLVISHRRSINKNIANLPGIVSYDECNSLEVIEQAQGLKIVVNSLAANKFKAFIESVDLVVIDEASQVISHVLGGEVKERQAVWKALNFVVKRAANVILSDADIDTRCADLIGEARLFSKKQDHSKIEVHLGEINHVRALAIRAAAEGSKVLVSCDVVKEATALAKAIEKAGGPPPLVITADNAKWKEQAAFIADPNTTDYRVVIYSPVITSALSITSGHFDARFGLFQGQVIPRDAIQMMRRDRKAKSFVVGIRSAKYSKAEAVEVSFHKARLQIDEALSALPLDDVTKRKIRLAVYSESQLVGFKALEYKHCSDEAWLKDNIANTLPATLLAQGFQISVLQHNDDESKAGFVANAQGRQVVKDDVTAKLLASTPASREIVDLVADAGSADESQRFQVIRAQAEEIMSVKTFTEADAKLWGEGEGESKIRNFDMLMNDDGRITSTQSLFKPLRLLREALTVMSESKSWEGSDSICLFDKLNAHRFDVLSLGIKMGAPKSDQAKKAEISKIFSQFGLKVRRRESTDHKFYVITPGSLAQMNRYV</sequence>
<dbReference type="Proteomes" id="UP000256503">
    <property type="component" value="Chromosome"/>
</dbReference>
<dbReference type="GO" id="GO:0005524">
    <property type="term" value="F:ATP binding"/>
    <property type="evidence" value="ECO:0007669"/>
    <property type="project" value="InterPro"/>
</dbReference>
<dbReference type="EMBL" id="CP031146">
    <property type="protein sequence ID" value="AXM95664.1"/>
    <property type="molecule type" value="Genomic_DNA"/>
</dbReference>
<organism evidence="2 3">
    <name type="scientific">Pseudomonas plecoglossicida</name>
    <dbReference type="NCBI Taxonomy" id="70775"/>
    <lineage>
        <taxon>Bacteria</taxon>
        <taxon>Pseudomonadati</taxon>
        <taxon>Pseudomonadota</taxon>
        <taxon>Gammaproteobacteria</taxon>
        <taxon>Pseudomonadales</taxon>
        <taxon>Pseudomonadaceae</taxon>
        <taxon>Pseudomonas</taxon>
    </lineage>
</organism>
<name>A0AAD0QU25_PSEDL</name>
<protein>
    <submittedName>
        <fullName evidence="2">Replication protein RepA</fullName>
    </submittedName>
</protein>
<dbReference type="Gene3D" id="3.40.50.300">
    <property type="entry name" value="P-loop containing nucleotide triphosphate hydrolases"/>
    <property type="match status" value="1"/>
</dbReference>
<dbReference type="GeneID" id="49613274"/>
<gene>
    <name evidence="2" type="ORF">DVB73_07585</name>
</gene>
<reference evidence="2 3" key="1">
    <citation type="submission" date="2018-07" db="EMBL/GenBank/DDBJ databases">
        <title>Complete genome sequence of a Pseudomonas plecoglossicida strain pathogenic to the marine fish, Larimichthys crocea.</title>
        <authorList>
            <person name="Tao Z."/>
        </authorList>
    </citation>
    <scope>NUCLEOTIDE SEQUENCE [LARGE SCALE GENOMIC DNA]</scope>
    <source>
        <strain evidence="2 3">XSDHY-P</strain>
    </source>
</reference>
<dbReference type="GO" id="GO:0006260">
    <property type="term" value="P:DNA replication"/>
    <property type="evidence" value="ECO:0007669"/>
    <property type="project" value="InterPro"/>
</dbReference>
<proteinExistence type="predicted"/>
<evidence type="ECO:0000259" key="1">
    <source>
        <dbReference type="Pfam" id="PF02399"/>
    </source>
</evidence>
<dbReference type="InterPro" id="IPR003450">
    <property type="entry name" value="Replication_origin-bd"/>
</dbReference>
<dbReference type="InterPro" id="IPR027417">
    <property type="entry name" value="P-loop_NTPase"/>
</dbReference>
<evidence type="ECO:0000313" key="2">
    <source>
        <dbReference type="EMBL" id="AXM95664.1"/>
    </source>
</evidence>
<dbReference type="Pfam" id="PF02399">
    <property type="entry name" value="Herpes_ori_bp"/>
    <property type="match status" value="1"/>
</dbReference>
<dbReference type="AlphaFoldDB" id="A0AAD0QU25"/>
<accession>A0AAD0QU25</accession>